<feature type="region of interest" description="Disordered" evidence="1">
    <location>
        <begin position="248"/>
        <end position="321"/>
    </location>
</feature>
<feature type="compositionally biased region" description="Basic residues" evidence="1">
    <location>
        <begin position="301"/>
        <end position="311"/>
    </location>
</feature>
<feature type="compositionally biased region" description="Basic and acidic residues" evidence="1">
    <location>
        <begin position="312"/>
        <end position="321"/>
    </location>
</feature>
<name>A0A853IQX0_9BURK</name>
<feature type="region of interest" description="Disordered" evidence="1">
    <location>
        <begin position="187"/>
        <end position="222"/>
    </location>
</feature>
<gene>
    <name evidence="2" type="ORF">H0I39_16890</name>
</gene>
<dbReference type="RefSeq" id="WP_180551254.1">
    <property type="nucleotide sequence ID" value="NZ_JACCKX010000001.1"/>
</dbReference>
<evidence type="ECO:0000313" key="2">
    <source>
        <dbReference type="EMBL" id="NZA02983.1"/>
    </source>
</evidence>
<dbReference type="EMBL" id="JACCKX010000001">
    <property type="protein sequence ID" value="NZA02983.1"/>
    <property type="molecule type" value="Genomic_DNA"/>
</dbReference>
<feature type="compositionally biased region" description="Basic residues" evidence="1">
    <location>
        <begin position="211"/>
        <end position="222"/>
    </location>
</feature>
<feature type="compositionally biased region" description="Basic and acidic residues" evidence="1">
    <location>
        <begin position="98"/>
        <end position="108"/>
    </location>
</feature>
<proteinExistence type="predicted"/>
<feature type="compositionally biased region" description="Basic and acidic residues" evidence="1">
    <location>
        <begin position="65"/>
        <end position="77"/>
    </location>
</feature>
<protein>
    <submittedName>
        <fullName evidence="2">Uncharacterized protein</fullName>
    </submittedName>
</protein>
<feature type="region of interest" description="Disordered" evidence="1">
    <location>
        <begin position="57"/>
        <end position="77"/>
    </location>
</feature>
<reference evidence="2 3" key="1">
    <citation type="submission" date="2020-07" db="EMBL/GenBank/DDBJ databases">
        <authorList>
            <person name="Maaloum M."/>
        </authorList>
    </citation>
    <scope>NUCLEOTIDE SEQUENCE [LARGE SCALE GENOMIC DNA]</scope>
    <source>
        <strain evidence="2 3">GCS-AN-3</strain>
    </source>
</reference>
<comment type="caution">
    <text evidence="2">The sequence shown here is derived from an EMBL/GenBank/DDBJ whole genome shotgun (WGS) entry which is preliminary data.</text>
</comment>
<sequence>MTYSLRQVQPLLTKPELELFQASRAGAIKELNPRQLAAKLTRARALRDKYRDTYRRQTVATRTGPAKDRKQMGGENNRTEVKAEIMQEVLTRFEAQHAKAQAKLDKQAARKTKTARAHNAPGAPTTRTNPKAAQRSRRSTGNAAPGEGAQLAMRGATTTKPRQVARKKRAAEDLGYEVVSARGAKSTRAGGSSVRPAVKKAAAKKAEPKKTTAKKAPAKKIAAKKAITGAAKPAEKLVKQVRKAVANKAATAPTEGQPTARRAIRTQVGGTSSANAQGAVPTNMPAKAQRLNPLKAEPINKKIHASARGRKKTFEGKRDAR</sequence>
<keyword evidence="3" id="KW-1185">Reference proteome</keyword>
<evidence type="ECO:0000313" key="3">
    <source>
        <dbReference type="Proteomes" id="UP000589716"/>
    </source>
</evidence>
<organism evidence="2 3">
    <name type="scientific">Ottowia beijingensis</name>
    <dbReference type="NCBI Taxonomy" id="1207057"/>
    <lineage>
        <taxon>Bacteria</taxon>
        <taxon>Pseudomonadati</taxon>
        <taxon>Pseudomonadota</taxon>
        <taxon>Betaproteobacteria</taxon>
        <taxon>Burkholderiales</taxon>
        <taxon>Comamonadaceae</taxon>
        <taxon>Ottowia</taxon>
    </lineage>
</organism>
<dbReference type="Proteomes" id="UP000589716">
    <property type="component" value="Unassembled WGS sequence"/>
</dbReference>
<feature type="region of interest" description="Disordered" evidence="1">
    <location>
        <begin position="98"/>
        <end position="169"/>
    </location>
</feature>
<accession>A0A853IQX0</accession>
<dbReference type="AlphaFoldDB" id="A0A853IQX0"/>
<evidence type="ECO:0000256" key="1">
    <source>
        <dbReference type="SAM" id="MobiDB-lite"/>
    </source>
</evidence>